<reference evidence="1" key="1">
    <citation type="journal article" date="2015" name="Nature">
        <title>Complex archaea that bridge the gap between prokaryotes and eukaryotes.</title>
        <authorList>
            <person name="Spang A."/>
            <person name="Saw J.H."/>
            <person name="Jorgensen S.L."/>
            <person name="Zaremba-Niedzwiedzka K."/>
            <person name="Martijn J."/>
            <person name="Lind A.E."/>
            <person name="van Eijk R."/>
            <person name="Schleper C."/>
            <person name="Guy L."/>
            <person name="Ettema T.J."/>
        </authorList>
    </citation>
    <scope>NUCLEOTIDE SEQUENCE</scope>
</reference>
<name>A0A0F9CAS8_9ZZZZ</name>
<organism evidence="1">
    <name type="scientific">marine sediment metagenome</name>
    <dbReference type="NCBI Taxonomy" id="412755"/>
    <lineage>
        <taxon>unclassified sequences</taxon>
        <taxon>metagenomes</taxon>
        <taxon>ecological metagenomes</taxon>
    </lineage>
</organism>
<proteinExistence type="predicted"/>
<evidence type="ECO:0000313" key="1">
    <source>
        <dbReference type="EMBL" id="KKL23487.1"/>
    </source>
</evidence>
<accession>A0A0F9CAS8</accession>
<comment type="caution">
    <text evidence="1">The sequence shown here is derived from an EMBL/GenBank/DDBJ whole genome shotgun (WGS) entry which is preliminary data.</text>
</comment>
<sequence length="181" mass="19468">MAVSVNLQNNPTPANAGKTEANAVAINSGFSNGVVTYEIRRFDRQPMDMNKSQTLSIPTNTSRSYNDVVLLTSSQLQIVLPHRTLFEARAQRNSGTWTAWVQFTTRDKKYSTPGAVSQISDDSKTQDPTVKGSRTITVANNAKATVATTARGATVTNSDNGYVATTGITYTSRGATVNNSE</sequence>
<dbReference type="AlphaFoldDB" id="A0A0F9CAS8"/>
<dbReference type="EMBL" id="LAZR01036956">
    <property type="protein sequence ID" value="KKL23487.1"/>
    <property type="molecule type" value="Genomic_DNA"/>
</dbReference>
<gene>
    <name evidence="1" type="ORF">LCGC14_2424880</name>
</gene>
<protein>
    <submittedName>
        <fullName evidence="1">Uncharacterized protein</fullName>
    </submittedName>
</protein>